<evidence type="ECO:0000313" key="1">
    <source>
        <dbReference type="EMBL" id="TWT34733.1"/>
    </source>
</evidence>
<reference evidence="1 2" key="1">
    <citation type="submission" date="2019-02" db="EMBL/GenBank/DDBJ databases">
        <title>Deep-cultivation of Planctomycetes and their phenomic and genomic characterization uncovers novel biology.</title>
        <authorList>
            <person name="Wiegand S."/>
            <person name="Jogler M."/>
            <person name="Boedeker C."/>
            <person name="Pinto D."/>
            <person name="Vollmers J."/>
            <person name="Rivas-Marin E."/>
            <person name="Kohn T."/>
            <person name="Peeters S.H."/>
            <person name="Heuer A."/>
            <person name="Rast P."/>
            <person name="Oberbeckmann S."/>
            <person name="Bunk B."/>
            <person name="Jeske O."/>
            <person name="Meyerdierks A."/>
            <person name="Storesund J.E."/>
            <person name="Kallscheuer N."/>
            <person name="Luecker S."/>
            <person name="Lage O.M."/>
            <person name="Pohl T."/>
            <person name="Merkel B.J."/>
            <person name="Hornburger P."/>
            <person name="Mueller R.-W."/>
            <person name="Bruemmer F."/>
            <person name="Labrenz M."/>
            <person name="Spormann A.M."/>
            <person name="Op Den Camp H."/>
            <person name="Overmann J."/>
            <person name="Amann R."/>
            <person name="Jetten M.S.M."/>
            <person name="Mascher T."/>
            <person name="Medema M.H."/>
            <person name="Devos D.P."/>
            <person name="Kaster A.-K."/>
            <person name="Ovreas L."/>
            <person name="Rohde M."/>
            <person name="Galperin M.Y."/>
            <person name="Jogler C."/>
        </authorList>
    </citation>
    <scope>NUCLEOTIDE SEQUENCE [LARGE SCALE GENOMIC DNA]</scope>
    <source>
        <strain evidence="1 2">Enr8</strain>
    </source>
</reference>
<dbReference type="Proteomes" id="UP000318878">
    <property type="component" value="Unassembled WGS sequence"/>
</dbReference>
<dbReference type="AlphaFoldDB" id="A0A5C5V9W2"/>
<dbReference type="EMBL" id="SJPF01000002">
    <property type="protein sequence ID" value="TWT34733.1"/>
    <property type="molecule type" value="Genomic_DNA"/>
</dbReference>
<organism evidence="1 2">
    <name type="scientific">Blastopirellula retiformator</name>
    <dbReference type="NCBI Taxonomy" id="2527970"/>
    <lineage>
        <taxon>Bacteria</taxon>
        <taxon>Pseudomonadati</taxon>
        <taxon>Planctomycetota</taxon>
        <taxon>Planctomycetia</taxon>
        <taxon>Pirellulales</taxon>
        <taxon>Pirellulaceae</taxon>
        <taxon>Blastopirellula</taxon>
    </lineage>
</organism>
<sequence>MSLRKTLSFRLTFQWRRLRLLPELPEGLRQRGLVQELPQQELQASSVVSRLRLVLALVRNGPWQWRKKLPKRRMSGFSMWWMKFAMFEDRHTSMLTLQVVAFFILARMPSEGIALAKSSKLRTS</sequence>
<accession>A0A5C5V9W2</accession>
<name>A0A5C5V9W2_9BACT</name>
<comment type="caution">
    <text evidence="1">The sequence shown here is derived from an EMBL/GenBank/DDBJ whole genome shotgun (WGS) entry which is preliminary data.</text>
</comment>
<keyword evidence="2" id="KW-1185">Reference proteome</keyword>
<gene>
    <name evidence="1" type="ORF">Enr8_21470</name>
</gene>
<evidence type="ECO:0000313" key="2">
    <source>
        <dbReference type="Proteomes" id="UP000318878"/>
    </source>
</evidence>
<protein>
    <submittedName>
        <fullName evidence="1">Uncharacterized protein</fullName>
    </submittedName>
</protein>
<proteinExistence type="predicted"/>